<feature type="chain" id="PRO_5041969469" description="Receptor-like serine/threonine-protein kinase" evidence="17">
    <location>
        <begin position="22"/>
        <end position="828"/>
    </location>
</feature>
<dbReference type="Pfam" id="PF08276">
    <property type="entry name" value="PAN_2"/>
    <property type="match status" value="1"/>
</dbReference>
<dbReference type="SMART" id="SM00108">
    <property type="entry name" value="B_lectin"/>
    <property type="match status" value="1"/>
</dbReference>
<keyword evidence="2" id="KW-1003">Cell membrane</keyword>
<dbReference type="Gene3D" id="3.30.200.20">
    <property type="entry name" value="Phosphorylase Kinase, domain 1"/>
    <property type="match status" value="1"/>
</dbReference>
<dbReference type="CDD" id="cd00054">
    <property type="entry name" value="EGF_CA"/>
    <property type="match status" value="1"/>
</dbReference>
<dbReference type="GO" id="GO:0048544">
    <property type="term" value="P:recognition of pollen"/>
    <property type="evidence" value="ECO:0007669"/>
    <property type="project" value="InterPro"/>
</dbReference>
<dbReference type="InterPro" id="IPR003609">
    <property type="entry name" value="Pan_app"/>
</dbReference>
<dbReference type="Proteomes" id="UP001293593">
    <property type="component" value="Unassembled WGS sequence"/>
</dbReference>
<evidence type="ECO:0000256" key="5">
    <source>
        <dbReference type="ARBA" id="ARBA00022729"/>
    </source>
</evidence>
<comment type="subcellular location">
    <subcellularLocation>
        <location evidence="1">Cell membrane</location>
        <topology evidence="1">Single-pass type I membrane protein</topology>
    </subcellularLocation>
</comment>
<proteinExistence type="inferred from homology"/>
<feature type="domain" description="Apple" evidence="21">
    <location>
        <begin position="347"/>
        <end position="429"/>
    </location>
</feature>
<reference evidence="22" key="1">
    <citation type="submission" date="2023-10" db="EMBL/GenBank/DDBJ databases">
        <title>Chromosome-level genome of the transformable northern wattle, Acacia crassicarpa.</title>
        <authorList>
            <person name="Massaro I."/>
            <person name="Sinha N.R."/>
            <person name="Poethig S."/>
            <person name="Leichty A.R."/>
        </authorList>
    </citation>
    <scope>NUCLEOTIDE SEQUENCE</scope>
    <source>
        <strain evidence="22">Acra3RX</strain>
        <tissue evidence="22">Leaf</tissue>
    </source>
</reference>
<dbReference type="InterPro" id="IPR000742">
    <property type="entry name" value="EGF"/>
</dbReference>
<dbReference type="Gene3D" id="1.10.510.10">
    <property type="entry name" value="Transferase(Phosphotransferase) domain 1"/>
    <property type="match status" value="1"/>
</dbReference>
<evidence type="ECO:0000256" key="11">
    <source>
        <dbReference type="ARBA" id="ARBA00047899"/>
    </source>
</evidence>
<evidence type="ECO:0000256" key="9">
    <source>
        <dbReference type="ARBA" id="ARBA00023157"/>
    </source>
</evidence>
<comment type="caution">
    <text evidence="22">The sequence shown here is derived from an EMBL/GenBank/DDBJ whole genome shotgun (WGS) entry which is preliminary data.</text>
</comment>
<dbReference type="PROSITE" id="PS50026">
    <property type="entry name" value="EGF_3"/>
    <property type="match status" value="1"/>
</dbReference>
<keyword evidence="9 14" id="KW-1015">Disulfide bond</keyword>
<dbReference type="PANTHER" id="PTHR27002:SF1095">
    <property type="entry name" value="G-TYPE LECTIN S-RECEPTOR-LIKE SERINE_THREONINE-PROTEIN KINASE RKS1"/>
    <property type="match status" value="1"/>
</dbReference>
<dbReference type="GO" id="GO:0005886">
    <property type="term" value="C:plasma membrane"/>
    <property type="evidence" value="ECO:0007669"/>
    <property type="project" value="UniProtKB-SubCell"/>
</dbReference>
<dbReference type="CDD" id="cd14066">
    <property type="entry name" value="STKc_IRAK"/>
    <property type="match status" value="1"/>
</dbReference>
<name>A0AAE1M5R5_9FABA</name>
<evidence type="ECO:0000256" key="16">
    <source>
        <dbReference type="SAM" id="Phobius"/>
    </source>
</evidence>
<dbReference type="InterPro" id="IPR001245">
    <property type="entry name" value="Ser-Thr/Tyr_kinase_cat_dom"/>
</dbReference>
<dbReference type="FunFam" id="3.30.200.20:FF:000195">
    <property type="entry name" value="G-type lectin S-receptor-like serine/threonine-protein kinase"/>
    <property type="match status" value="1"/>
</dbReference>
<comment type="catalytic activity">
    <reaction evidence="11 13">
        <text>L-threonyl-[protein] + ATP = O-phospho-L-threonyl-[protein] + ADP + H(+)</text>
        <dbReference type="Rhea" id="RHEA:46608"/>
        <dbReference type="Rhea" id="RHEA-COMP:11060"/>
        <dbReference type="Rhea" id="RHEA-COMP:11605"/>
        <dbReference type="ChEBI" id="CHEBI:15378"/>
        <dbReference type="ChEBI" id="CHEBI:30013"/>
        <dbReference type="ChEBI" id="CHEBI:30616"/>
        <dbReference type="ChEBI" id="CHEBI:61977"/>
        <dbReference type="ChEBI" id="CHEBI:456216"/>
        <dbReference type="EC" id="2.7.11.1"/>
    </reaction>
</comment>
<organism evidence="22 23">
    <name type="scientific">Acacia crassicarpa</name>
    <name type="common">northern wattle</name>
    <dbReference type="NCBI Taxonomy" id="499986"/>
    <lineage>
        <taxon>Eukaryota</taxon>
        <taxon>Viridiplantae</taxon>
        <taxon>Streptophyta</taxon>
        <taxon>Embryophyta</taxon>
        <taxon>Tracheophyta</taxon>
        <taxon>Spermatophyta</taxon>
        <taxon>Magnoliopsida</taxon>
        <taxon>eudicotyledons</taxon>
        <taxon>Gunneridae</taxon>
        <taxon>Pentapetalae</taxon>
        <taxon>rosids</taxon>
        <taxon>fabids</taxon>
        <taxon>Fabales</taxon>
        <taxon>Fabaceae</taxon>
        <taxon>Caesalpinioideae</taxon>
        <taxon>mimosoid clade</taxon>
        <taxon>Acacieae</taxon>
        <taxon>Acacia</taxon>
    </lineage>
</organism>
<dbReference type="Pfam" id="PF07714">
    <property type="entry name" value="PK_Tyr_Ser-Thr"/>
    <property type="match status" value="1"/>
</dbReference>
<evidence type="ECO:0000259" key="21">
    <source>
        <dbReference type="PROSITE" id="PS50948"/>
    </source>
</evidence>
<dbReference type="CDD" id="cd01098">
    <property type="entry name" value="PAN_AP_plant"/>
    <property type="match status" value="1"/>
</dbReference>
<evidence type="ECO:0000259" key="20">
    <source>
        <dbReference type="PROSITE" id="PS50927"/>
    </source>
</evidence>
<evidence type="ECO:0000259" key="19">
    <source>
        <dbReference type="PROSITE" id="PS50026"/>
    </source>
</evidence>
<dbReference type="InterPro" id="IPR000858">
    <property type="entry name" value="S_locus_glycoprot_dom"/>
</dbReference>
<dbReference type="InterPro" id="IPR001480">
    <property type="entry name" value="Bulb-type_lectin_dom"/>
</dbReference>
<dbReference type="CDD" id="cd00028">
    <property type="entry name" value="B_lectin"/>
    <property type="match status" value="1"/>
</dbReference>
<dbReference type="AlphaFoldDB" id="A0AAE1M5R5"/>
<comment type="caution">
    <text evidence="14">Lacks conserved residue(s) required for the propagation of feature annotation.</text>
</comment>
<dbReference type="EMBL" id="JAWXYG010000014">
    <property type="protein sequence ID" value="KAK4254005.1"/>
    <property type="molecule type" value="Genomic_DNA"/>
</dbReference>
<dbReference type="FunFam" id="2.90.10.10:FF:000005">
    <property type="entry name" value="G-type lectin S-receptor-like serine/threonine-protein kinase"/>
    <property type="match status" value="1"/>
</dbReference>
<dbReference type="PANTHER" id="PTHR27002">
    <property type="entry name" value="RECEPTOR-LIKE SERINE/THREONINE-PROTEIN KINASE SD1-8"/>
    <property type="match status" value="1"/>
</dbReference>
<keyword evidence="5 17" id="KW-0732">Signal</keyword>
<dbReference type="PROSITE" id="PS50948">
    <property type="entry name" value="PAN"/>
    <property type="match status" value="1"/>
</dbReference>
<dbReference type="SUPFAM" id="SSF51110">
    <property type="entry name" value="alpha-D-mannose-specific plant lectins"/>
    <property type="match status" value="1"/>
</dbReference>
<gene>
    <name evidence="22" type="ORF">QN277_009441</name>
</gene>
<keyword evidence="14" id="KW-0245">EGF-like domain</keyword>
<feature type="domain" description="Protein kinase" evidence="18">
    <location>
        <begin position="510"/>
        <end position="787"/>
    </location>
</feature>
<keyword evidence="16" id="KW-0472">Membrane</keyword>
<evidence type="ECO:0000256" key="10">
    <source>
        <dbReference type="ARBA" id="ARBA00023180"/>
    </source>
</evidence>
<dbReference type="PIRSF" id="PIRSF000641">
    <property type="entry name" value="SRK"/>
    <property type="match status" value="1"/>
</dbReference>
<feature type="signal peptide" evidence="17">
    <location>
        <begin position="1"/>
        <end position="21"/>
    </location>
</feature>
<keyword evidence="6 13" id="KW-0547">Nucleotide-binding</keyword>
<dbReference type="GO" id="GO:0005524">
    <property type="term" value="F:ATP binding"/>
    <property type="evidence" value="ECO:0007669"/>
    <property type="project" value="UniProtKB-UniRule"/>
</dbReference>
<evidence type="ECO:0000256" key="15">
    <source>
        <dbReference type="PROSITE-ProRule" id="PRU10141"/>
    </source>
</evidence>
<keyword evidence="16" id="KW-0812">Transmembrane</keyword>
<keyword evidence="7 13" id="KW-0418">Kinase</keyword>
<dbReference type="InterPro" id="IPR024171">
    <property type="entry name" value="SRK-like_kinase"/>
</dbReference>
<feature type="binding site" evidence="15">
    <location>
        <position position="538"/>
    </location>
    <ligand>
        <name>ATP</name>
        <dbReference type="ChEBI" id="CHEBI:30616"/>
    </ligand>
</feature>
<evidence type="ECO:0000256" key="13">
    <source>
        <dbReference type="PIRNR" id="PIRNR000641"/>
    </source>
</evidence>
<evidence type="ECO:0000256" key="1">
    <source>
        <dbReference type="ARBA" id="ARBA00004251"/>
    </source>
</evidence>
<feature type="domain" description="EGF-like" evidence="19">
    <location>
        <begin position="289"/>
        <end position="328"/>
    </location>
</feature>
<comment type="similarity">
    <text evidence="13">Belongs to the protein kinase superfamily. Ser/Thr protein kinase family.</text>
</comment>
<dbReference type="InterPro" id="IPR036426">
    <property type="entry name" value="Bulb-type_lectin_dom_sf"/>
</dbReference>
<dbReference type="SMART" id="SM00473">
    <property type="entry name" value="PAN_AP"/>
    <property type="match status" value="1"/>
</dbReference>
<feature type="domain" description="Bulb-type lectin" evidence="20">
    <location>
        <begin position="24"/>
        <end position="152"/>
    </location>
</feature>
<dbReference type="Gene3D" id="2.90.10.10">
    <property type="entry name" value="Bulb-type lectin domain"/>
    <property type="match status" value="1"/>
</dbReference>
<evidence type="ECO:0000256" key="17">
    <source>
        <dbReference type="SAM" id="SignalP"/>
    </source>
</evidence>
<dbReference type="InterPro" id="IPR000719">
    <property type="entry name" value="Prot_kinase_dom"/>
</dbReference>
<dbReference type="SUPFAM" id="SSF56112">
    <property type="entry name" value="Protein kinase-like (PK-like)"/>
    <property type="match status" value="1"/>
</dbReference>
<keyword evidence="23" id="KW-1185">Reference proteome</keyword>
<dbReference type="InterPro" id="IPR008271">
    <property type="entry name" value="Ser/Thr_kinase_AS"/>
</dbReference>
<feature type="transmembrane region" description="Helical" evidence="16">
    <location>
        <begin position="449"/>
        <end position="471"/>
    </location>
</feature>
<keyword evidence="10" id="KW-0325">Glycoprotein</keyword>
<comment type="catalytic activity">
    <reaction evidence="12 13">
        <text>L-seryl-[protein] + ATP = O-phospho-L-seryl-[protein] + ADP + H(+)</text>
        <dbReference type="Rhea" id="RHEA:17989"/>
        <dbReference type="Rhea" id="RHEA-COMP:9863"/>
        <dbReference type="Rhea" id="RHEA-COMP:11604"/>
        <dbReference type="ChEBI" id="CHEBI:15378"/>
        <dbReference type="ChEBI" id="CHEBI:29999"/>
        <dbReference type="ChEBI" id="CHEBI:30616"/>
        <dbReference type="ChEBI" id="CHEBI:83421"/>
        <dbReference type="ChEBI" id="CHEBI:456216"/>
        <dbReference type="EC" id="2.7.11.1"/>
    </reaction>
</comment>
<dbReference type="InterPro" id="IPR017441">
    <property type="entry name" value="Protein_kinase_ATP_BS"/>
</dbReference>
<dbReference type="PROSITE" id="PS00108">
    <property type="entry name" value="PROTEIN_KINASE_ST"/>
    <property type="match status" value="1"/>
</dbReference>
<evidence type="ECO:0000256" key="14">
    <source>
        <dbReference type="PROSITE-ProRule" id="PRU00076"/>
    </source>
</evidence>
<feature type="disulfide bond" evidence="14">
    <location>
        <begin position="299"/>
        <end position="316"/>
    </location>
</feature>
<evidence type="ECO:0000256" key="4">
    <source>
        <dbReference type="ARBA" id="ARBA00022679"/>
    </source>
</evidence>
<dbReference type="PROSITE" id="PS50927">
    <property type="entry name" value="BULB_LECTIN"/>
    <property type="match status" value="1"/>
</dbReference>
<protein>
    <recommendedName>
        <fullName evidence="13">Receptor-like serine/threonine-protein kinase</fullName>
        <ecNumber evidence="13">2.7.11.1</ecNumber>
    </recommendedName>
</protein>
<keyword evidence="3 13" id="KW-0723">Serine/threonine-protein kinase</keyword>
<dbReference type="InterPro" id="IPR011009">
    <property type="entry name" value="Kinase-like_dom_sf"/>
</dbReference>
<dbReference type="EC" id="2.7.11.1" evidence="13"/>
<evidence type="ECO:0000256" key="8">
    <source>
        <dbReference type="ARBA" id="ARBA00022840"/>
    </source>
</evidence>
<evidence type="ECO:0000259" key="18">
    <source>
        <dbReference type="PROSITE" id="PS50011"/>
    </source>
</evidence>
<evidence type="ECO:0000256" key="6">
    <source>
        <dbReference type="ARBA" id="ARBA00022741"/>
    </source>
</evidence>
<evidence type="ECO:0000256" key="7">
    <source>
        <dbReference type="ARBA" id="ARBA00022777"/>
    </source>
</evidence>
<keyword evidence="16" id="KW-1133">Transmembrane helix</keyword>
<evidence type="ECO:0000313" key="22">
    <source>
        <dbReference type="EMBL" id="KAK4254005.1"/>
    </source>
</evidence>
<evidence type="ECO:0000256" key="2">
    <source>
        <dbReference type="ARBA" id="ARBA00022475"/>
    </source>
</evidence>
<evidence type="ECO:0000256" key="3">
    <source>
        <dbReference type="ARBA" id="ARBA00022527"/>
    </source>
</evidence>
<keyword evidence="8 13" id="KW-0067">ATP-binding</keyword>
<accession>A0AAE1M5R5</accession>
<dbReference type="PROSITE" id="PS50011">
    <property type="entry name" value="PROTEIN_KINASE_DOM"/>
    <property type="match status" value="1"/>
</dbReference>
<evidence type="ECO:0000313" key="23">
    <source>
        <dbReference type="Proteomes" id="UP001293593"/>
    </source>
</evidence>
<dbReference type="FunFam" id="1.10.510.10:FF:000060">
    <property type="entry name" value="G-type lectin S-receptor-like serine/threonine-protein kinase"/>
    <property type="match status" value="1"/>
</dbReference>
<evidence type="ECO:0000256" key="12">
    <source>
        <dbReference type="ARBA" id="ARBA00048679"/>
    </source>
</evidence>
<dbReference type="Pfam" id="PF00954">
    <property type="entry name" value="S_locus_glycop"/>
    <property type="match status" value="1"/>
</dbReference>
<dbReference type="GO" id="GO:0004674">
    <property type="term" value="F:protein serine/threonine kinase activity"/>
    <property type="evidence" value="ECO:0007669"/>
    <property type="project" value="UniProtKB-KW"/>
</dbReference>
<sequence>MKLFPVNISLFLILFVHYSSCHFLDRITLTNPLKNGDVLLSDRKTFALGFFTPRNNPRNRYIGIWYKQVSEQTVVWVANRDNPLNGTTSGIFLIDIHGNIVLIANDTNNPNPIWSSNVSLSSSPTNTFAKLLDTGNLVLIEKETRKFVWQSFDYPYDTMLPFMKLGLEKRTGLNKFLTSWKSHDDPRPGNMRYKIDPRGYPQFFVYRNEDPIYRVGSWTGQRWGGIPEMIPNYFIFNVSFIDDTSEVCYTFTLKDPSALSRLVLDNTGHLSRTTWQPDDRRWQELIHVPRQNCDHYRRCGSNSYCEEYYGADEFQCVCLPGFEPRNPQMRSGLGGGGCVRKKNVSTCQSGEGFVKVVRVKLPDTSEVHLDKSMSMSLKECEEKCLKDCSCEAYASANEVTLRGCLTWHTDMEDIRIFSSTGQDLYVRVDAIELAKYENKRQSSLVKKGAVTLLVVSVFLLMLLITFVYWFAKNKKQARRRRLDEYLVDRAKGSDLTLFNLSEIIVATENFSDTNKLGQGGFGSVYKGLLQNGMTIAVKRLSKHYGKGIEEFTNEVTLMEKLQHRNLVKILGCCIQGNEKLLIYEYLPNKSLDTFIFDQVKKFKLDWKKRFDIISGVARGILYLHHDSRLRIIHRDLKASNVLLDSALNPKISDFGIARIFGGNQIEASTNNVVGTYGYMSPEYAMEGLFSIKSDVYSFGVLLLEIVTGRKCHGHYDDITYTLVGQIWEMWREGRTMDFVDPSLRGETCLDEQVIKCINIGLLCVQDCASDRPTMLEVISMLDNDIVLPPPKQPGFMFKKTTCDQSNTCASGTEFYSLNGMSTTEIEAR</sequence>
<dbReference type="PROSITE" id="PS00107">
    <property type="entry name" value="PROTEIN_KINASE_ATP"/>
    <property type="match status" value="1"/>
</dbReference>
<dbReference type="SMART" id="SM00220">
    <property type="entry name" value="S_TKc"/>
    <property type="match status" value="1"/>
</dbReference>
<dbReference type="Pfam" id="PF01453">
    <property type="entry name" value="B_lectin"/>
    <property type="match status" value="1"/>
</dbReference>
<keyword evidence="4 13" id="KW-0808">Transferase</keyword>